<dbReference type="RefSeq" id="WP_163071343.1">
    <property type="nucleotide sequence ID" value="NZ_CANLXW010000063.1"/>
</dbReference>
<keyword evidence="3" id="KW-1185">Reference proteome</keyword>
<reference evidence="3" key="1">
    <citation type="submission" date="2023-07" db="EMBL/GenBank/DDBJ databases">
        <title>Draft genomic sequences of Priestia flexa CCM isolated from the soil of an abandoned mine contaminated by free cyanide in the high Andean zone of Tacna, Peru.</title>
        <authorList>
            <person name="Caceda Quiroz C.J."/>
            <person name="Maraza Chooque G.J."/>
            <person name="Fora Quispe G.L."/>
            <person name="Carpio Mamani M."/>
        </authorList>
    </citation>
    <scope>NUCLEOTIDE SEQUENCE [LARGE SCALE GENOMIC DNA]</scope>
    <source>
        <strain evidence="3">CCM</strain>
    </source>
</reference>
<proteinExistence type="predicted"/>
<accession>A0ABU4J9M6</accession>
<evidence type="ECO:0000313" key="2">
    <source>
        <dbReference type="EMBL" id="MDW8517684.1"/>
    </source>
</evidence>
<feature type="domain" description="Sublancin immunity protein SunI-like PH" evidence="1">
    <location>
        <begin position="2"/>
        <end position="83"/>
    </location>
</feature>
<comment type="caution">
    <text evidence="2">The sequence shown here is derived from an EMBL/GenBank/DDBJ whole genome shotgun (WGS) entry which is preliminary data.</text>
</comment>
<dbReference type="EMBL" id="JAWUZT010000057">
    <property type="protein sequence ID" value="MDW8517684.1"/>
    <property type="molecule type" value="Genomic_DNA"/>
</dbReference>
<protein>
    <recommendedName>
        <fullName evidence="1">Sublancin immunity protein SunI-like PH domain-containing protein</fullName>
    </recommendedName>
</protein>
<organism evidence="2 3">
    <name type="scientific">Priestia flexa</name>
    <dbReference type="NCBI Taxonomy" id="86664"/>
    <lineage>
        <taxon>Bacteria</taxon>
        <taxon>Bacillati</taxon>
        <taxon>Bacillota</taxon>
        <taxon>Bacilli</taxon>
        <taxon>Bacillales</taxon>
        <taxon>Bacillaceae</taxon>
        <taxon>Priestia</taxon>
    </lineage>
</organism>
<evidence type="ECO:0000259" key="1">
    <source>
        <dbReference type="Pfam" id="PF23491"/>
    </source>
</evidence>
<name>A0ABU4J9M6_9BACI</name>
<evidence type="ECO:0000313" key="3">
    <source>
        <dbReference type="Proteomes" id="UP001284771"/>
    </source>
</evidence>
<dbReference type="Proteomes" id="UP001284771">
    <property type="component" value="Unassembled WGS sequence"/>
</dbReference>
<dbReference type="Pfam" id="PF23491">
    <property type="entry name" value="bPH_8"/>
    <property type="match status" value="1"/>
</dbReference>
<sequence length="83" mass="9424">MLGIRVKKDNGKLIIKWQLSTIEIPLDEIIEVTEDETYGGKKAEAIRIGTPYATTDRILIRTTKQDYILFSTNKSAILKQLNS</sequence>
<dbReference type="InterPro" id="IPR055365">
    <property type="entry name" value="PH_SunI-like"/>
</dbReference>
<gene>
    <name evidence="2" type="ORF">RIB56_16310</name>
</gene>